<gene>
    <name evidence="2" type="ORF">ASPGLDRAFT_585622</name>
</gene>
<dbReference type="VEuPathDB" id="FungiDB:ASPGLDRAFT_585622"/>
<dbReference type="STRING" id="1160497.A0A1L9VED4"/>
<keyword evidence="3" id="KW-1185">Reference proteome</keyword>
<name>A0A1L9VED4_ASPGL</name>
<feature type="signal peptide" evidence="1">
    <location>
        <begin position="1"/>
        <end position="19"/>
    </location>
</feature>
<dbReference type="GeneID" id="34464582"/>
<protein>
    <submittedName>
        <fullName evidence="2">Uncharacterized protein</fullName>
    </submittedName>
</protein>
<sequence length="132" mass="14001">MVRVNNILFALALATGALATSNCQTKYNACRTAPDANMASCAAEHASCTGSLQRRDDTCQTKYNSCRTAPDANMSSCVSDHASSPTTPPARTRHKRLVGLATSLAVHGGFFMIPGKQSSDCDLFTECIYSCA</sequence>
<dbReference type="AlphaFoldDB" id="A0A1L9VED4"/>
<reference evidence="3" key="1">
    <citation type="journal article" date="2017" name="Genome Biol.">
        <title>Comparative genomics reveals high biological diversity and specific adaptations in the industrially and medically important fungal genus Aspergillus.</title>
        <authorList>
            <person name="de Vries R.P."/>
            <person name="Riley R."/>
            <person name="Wiebenga A."/>
            <person name="Aguilar-Osorio G."/>
            <person name="Amillis S."/>
            <person name="Uchima C.A."/>
            <person name="Anderluh G."/>
            <person name="Asadollahi M."/>
            <person name="Askin M."/>
            <person name="Barry K."/>
            <person name="Battaglia E."/>
            <person name="Bayram O."/>
            <person name="Benocci T."/>
            <person name="Braus-Stromeyer S.A."/>
            <person name="Caldana C."/>
            <person name="Canovas D."/>
            <person name="Cerqueira G.C."/>
            <person name="Chen F."/>
            <person name="Chen W."/>
            <person name="Choi C."/>
            <person name="Clum A."/>
            <person name="Dos Santos R.A."/>
            <person name="Damasio A.R."/>
            <person name="Diallinas G."/>
            <person name="Emri T."/>
            <person name="Fekete E."/>
            <person name="Flipphi M."/>
            <person name="Freyberg S."/>
            <person name="Gallo A."/>
            <person name="Gournas C."/>
            <person name="Habgood R."/>
            <person name="Hainaut M."/>
            <person name="Harispe M.L."/>
            <person name="Henrissat B."/>
            <person name="Hilden K.S."/>
            <person name="Hope R."/>
            <person name="Hossain A."/>
            <person name="Karabika E."/>
            <person name="Karaffa L."/>
            <person name="Karanyi Z."/>
            <person name="Krasevec N."/>
            <person name="Kuo A."/>
            <person name="Kusch H."/>
            <person name="LaButti K."/>
            <person name="Lagendijk E.L."/>
            <person name="Lapidus A."/>
            <person name="Levasseur A."/>
            <person name="Lindquist E."/>
            <person name="Lipzen A."/>
            <person name="Logrieco A.F."/>
            <person name="MacCabe A."/>
            <person name="Maekelae M.R."/>
            <person name="Malavazi I."/>
            <person name="Melin P."/>
            <person name="Meyer V."/>
            <person name="Mielnichuk N."/>
            <person name="Miskei M."/>
            <person name="Molnar A.P."/>
            <person name="Mule G."/>
            <person name="Ngan C.Y."/>
            <person name="Orejas M."/>
            <person name="Orosz E."/>
            <person name="Ouedraogo J.P."/>
            <person name="Overkamp K.M."/>
            <person name="Park H.-S."/>
            <person name="Perrone G."/>
            <person name="Piumi F."/>
            <person name="Punt P.J."/>
            <person name="Ram A.F."/>
            <person name="Ramon A."/>
            <person name="Rauscher S."/>
            <person name="Record E."/>
            <person name="Riano-Pachon D.M."/>
            <person name="Robert V."/>
            <person name="Roehrig J."/>
            <person name="Ruller R."/>
            <person name="Salamov A."/>
            <person name="Salih N.S."/>
            <person name="Samson R.A."/>
            <person name="Sandor E."/>
            <person name="Sanguinetti M."/>
            <person name="Schuetze T."/>
            <person name="Sepcic K."/>
            <person name="Shelest E."/>
            <person name="Sherlock G."/>
            <person name="Sophianopoulou V."/>
            <person name="Squina F.M."/>
            <person name="Sun H."/>
            <person name="Susca A."/>
            <person name="Todd R.B."/>
            <person name="Tsang A."/>
            <person name="Unkles S.E."/>
            <person name="van de Wiele N."/>
            <person name="van Rossen-Uffink D."/>
            <person name="Oliveira J.V."/>
            <person name="Vesth T.C."/>
            <person name="Visser J."/>
            <person name="Yu J.-H."/>
            <person name="Zhou M."/>
            <person name="Andersen M.R."/>
            <person name="Archer D.B."/>
            <person name="Baker S.E."/>
            <person name="Benoit I."/>
            <person name="Brakhage A.A."/>
            <person name="Braus G.H."/>
            <person name="Fischer R."/>
            <person name="Frisvad J.C."/>
            <person name="Goldman G.H."/>
            <person name="Houbraken J."/>
            <person name="Oakley B."/>
            <person name="Pocsi I."/>
            <person name="Scazzocchio C."/>
            <person name="Seiboth B."/>
            <person name="vanKuyk P.A."/>
            <person name="Wortman J."/>
            <person name="Dyer P.S."/>
            <person name="Grigoriev I.V."/>
        </authorList>
    </citation>
    <scope>NUCLEOTIDE SEQUENCE [LARGE SCALE GENOMIC DNA]</scope>
    <source>
        <strain evidence="3">CBS 516.65</strain>
    </source>
</reference>
<dbReference type="Proteomes" id="UP000184300">
    <property type="component" value="Unassembled WGS sequence"/>
</dbReference>
<keyword evidence="1" id="KW-0732">Signal</keyword>
<feature type="chain" id="PRO_5009887845" evidence="1">
    <location>
        <begin position="20"/>
        <end position="132"/>
    </location>
</feature>
<dbReference type="RefSeq" id="XP_022398967.1">
    <property type="nucleotide sequence ID" value="XM_022548321.1"/>
</dbReference>
<dbReference type="EMBL" id="KV878903">
    <property type="protein sequence ID" value="OJJ82269.1"/>
    <property type="molecule type" value="Genomic_DNA"/>
</dbReference>
<evidence type="ECO:0000313" key="2">
    <source>
        <dbReference type="EMBL" id="OJJ82269.1"/>
    </source>
</evidence>
<accession>A0A1L9VED4</accession>
<dbReference type="OrthoDB" id="4506053at2759"/>
<evidence type="ECO:0000256" key="1">
    <source>
        <dbReference type="SAM" id="SignalP"/>
    </source>
</evidence>
<evidence type="ECO:0000313" key="3">
    <source>
        <dbReference type="Proteomes" id="UP000184300"/>
    </source>
</evidence>
<organism evidence="2 3">
    <name type="scientific">Aspergillus glaucus CBS 516.65</name>
    <dbReference type="NCBI Taxonomy" id="1160497"/>
    <lineage>
        <taxon>Eukaryota</taxon>
        <taxon>Fungi</taxon>
        <taxon>Dikarya</taxon>
        <taxon>Ascomycota</taxon>
        <taxon>Pezizomycotina</taxon>
        <taxon>Eurotiomycetes</taxon>
        <taxon>Eurotiomycetidae</taxon>
        <taxon>Eurotiales</taxon>
        <taxon>Aspergillaceae</taxon>
        <taxon>Aspergillus</taxon>
        <taxon>Aspergillus subgen. Aspergillus</taxon>
    </lineage>
</organism>
<proteinExistence type="predicted"/>